<proteinExistence type="predicted"/>
<name>A0A2P2QQ85_RHIMU</name>
<accession>A0A2P2QQ85</accession>
<protein>
    <submittedName>
        <fullName evidence="1">Uncharacterized protein</fullName>
    </submittedName>
</protein>
<dbReference type="EMBL" id="GGEC01088659">
    <property type="protein sequence ID" value="MBX69143.1"/>
    <property type="molecule type" value="Transcribed_RNA"/>
</dbReference>
<evidence type="ECO:0000313" key="1">
    <source>
        <dbReference type="EMBL" id="MBX69143.1"/>
    </source>
</evidence>
<reference evidence="1" key="1">
    <citation type="submission" date="2018-02" db="EMBL/GenBank/DDBJ databases">
        <title>Rhizophora mucronata_Transcriptome.</title>
        <authorList>
            <person name="Meera S.P."/>
            <person name="Sreeshan A."/>
            <person name="Augustine A."/>
        </authorList>
    </citation>
    <scope>NUCLEOTIDE SEQUENCE</scope>
    <source>
        <tissue evidence="1">Leaf</tissue>
    </source>
</reference>
<sequence>MDNVLVTHSGRPQTQLHYLVQQCTMYNLWSHLVLQKPYFYSDYTFPSHGLSQVSYLAVRSIDANSGLQTDCLVTSWKNLDFTENGRGIKCSPWQCQLFSEQTSIFNLSPGYEQGAITRNVDKNTVIAVKPMCPPCKRTRQLTNQRYPPSLSAMIRQLQQQYGQPNAPSQLQYILTLRSQLYLSSPL</sequence>
<dbReference type="AlphaFoldDB" id="A0A2P2QQ85"/>
<organism evidence="1">
    <name type="scientific">Rhizophora mucronata</name>
    <name type="common">Asiatic mangrove</name>
    <dbReference type="NCBI Taxonomy" id="61149"/>
    <lineage>
        <taxon>Eukaryota</taxon>
        <taxon>Viridiplantae</taxon>
        <taxon>Streptophyta</taxon>
        <taxon>Embryophyta</taxon>
        <taxon>Tracheophyta</taxon>
        <taxon>Spermatophyta</taxon>
        <taxon>Magnoliopsida</taxon>
        <taxon>eudicotyledons</taxon>
        <taxon>Gunneridae</taxon>
        <taxon>Pentapetalae</taxon>
        <taxon>rosids</taxon>
        <taxon>fabids</taxon>
        <taxon>Malpighiales</taxon>
        <taxon>Rhizophoraceae</taxon>
        <taxon>Rhizophora</taxon>
    </lineage>
</organism>